<dbReference type="Gene3D" id="3.40.630.30">
    <property type="match status" value="1"/>
</dbReference>
<evidence type="ECO:0000313" key="3">
    <source>
        <dbReference type="Proteomes" id="UP000076661"/>
    </source>
</evidence>
<reference evidence="2 3" key="1">
    <citation type="submission" date="2013-07" db="EMBL/GenBank/DDBJ databases">
        <title>Comparative Genomic and Metabolomic Analysis of Twelve Strains of Pseudoalteromonas luteoviolacea.</title>
        <authorList>
            <person name="Vynne N.G."/>
            <person name="Mansson M."/>
            <person name="Gram L."/>
        </authorList>
    </citation>
    <scope>NUCLEOTIDE SEQUENCE [LARGE SCALE GENOMIC DNA]</scope>
    <source>
        <strain evidence="2 3">S4060-1</strain>
    </source>
</reference>
<dbReference type="CDD" id="cd04301">
    <property type="entry name" value="NAT_SF"/>
    <property type="match status" value="1"/>
</dbReference>
<protein>
    <recommendedName>
        <fullName evidence="1">N-acetyltransferase domain-containing protein</fullName>
    </recommendedName>
</protein>
<dbReference type="PANTHER" id="PTHR43792:SF1">
    <property type="entry name" value="N-ACETYLTRANSFERASE DOMAIN-CONTAINING PROTEIN"/>
    <property type="match status" value="1"/>
</dbReference>
<dbReference type="SUPFAM" id="SSF55729">
    <property type="entry name" value="Acyl-CoA N-acyltransferases (Nat)"/>
    <property type="match status" value="1"/>
</dbReference>
<accession>A0A167P9U6</accession>
<dbReference type="PATRIC" id="fig|1365257.3.peg.389"/>
<gene>
    <name evidence="2" type="ORF">N478_10055</name>
</gene>
<dbReference type="AlphaFoldDB" id="A0A167P9U6"/>
<dbReference type="PANTHER" id="PTHR43792">
    <property type="entry name" value="GNAT FAMILY, PUTATIVE (AFU_ORTHOLOGUE AFUA_3G00765)-RELATED-RELATED"/>
    <property type="match status" value="1"/>
</dbReference>
<dbReference type="Proteomes" id="UP000076661">
    <property type="component" value="Unassembled WGS sequence"/>
</dbReference>
<dbReference type="EMBL" id="AUXX01000003">
    <property type="protein sequence ID" value="KZN69830.1"/>
    <property type="molecule type" value="Genomic_DNA"/>
</dbReference>
<evidence type="ECO:0000313" key="2">
    <source>
        <dbReference type="EMBL" id="KZN69830.1"/>
    </source>
</evidence>
<dbReference type="GO" id="GO:0016747">
    <property type="term" value="F:acyltransferase activity, transferring groups other than amino-acyl groups"/>
    <property type="evidence" value="ECO:0007669"/>
    <property type="project" value="InterPro"/>
</dbReference>
<dbReference type="Pfam" id="PF13302">
    <property type="entry name" value="Acetyltransf_3"/>
    <property type="match status" value="1"/>
</dbReference>
<feature type="domain" description="N-acetyltransferase" evidence="1">
    <location>
        <begin position="1"/>
        <end position="143"/>
    </location>
</feature>
<dbReference type="InterPro" id="IPR000182">
    <property type="entry name" value="GNAT_dom"/>
</dbReference>
<sequence length="143" mass="16561">MQFVADIEDEKSLFRLFESRITARKNDQDGWISFVIEMADTNEMVGLHGIRETREYKTHAEIGFLLHPDFQGRGLALESTQAVIDLAFKKLKYESLYATVTAGNIASTKLLEKLGFTHKETIERNYQINGRWYDDLLFVLDHD</sequence>
<evidence type="ECO:0000259" key="1">
    <source>
        <dbReference type="PROSITE" id="PS51186"/>
    </source>
</evidence>
<dbReference type="InterPro" id="IPR051531">
    <property type="entry name" value="N-acetyltransferase"/>
</dbReference>
<proteinExistence type="predicted"/>
<dbReference type="PROSITE" id="PS51186">
    <property type="entry name" value="GNAT"/>
    <property type="match status" value="1"/>
</dbReference>
<comment type="caution">
    <text evidence="2">The sequence shown here is derived from an EMBL/GenBank/DDBJ whole genome shotgun (WGS) entry which is preliminary data.</text>
</comment>
<dbReference type="InterPro" id="IPR016181">
    <property type="entry name" value="Acyl_CoA_acyltransferase"/>
</dbReference>
<name>A0A167P9U6_9GAMM</name>
<organism evidence="2 3">
    <name type="scientific">Pseudoalteromonas luteoviolacea S4060-1</name>
    <dbReference type="NCBI Taxonomy" id="1365257"/>
    <lineage>
        <taxon>Bacteria</taxon>
        <taxon>Pseudomonadati</taxon>
        <taxon>Pseudomonadota</taxon>
        <taxon>Gammaproteobacteria</taxon>
        <taxon>Alteromonadales</taxon>
        <taxon>Pseudoalteromonadaceae</taxon>
        <taxon>Pseudoalteromonas</taxon>
    </lineage>
</organism>